<dbReference type="RefSeq" id="WP_121924483.1">
    <property type="nucleotide sequence ID" value="NZ_CBCSGA010000005.1"/>
</dbReference>
<accession>A0A3M0A6F0</accession>
<dbReference type="OrthoDB" id="982897at2"/>
<organism evidence="1 2">
    <name type="scientific">Flavobacterium weaverense</name>
    <dbReference type="NCBI Taxonomy" id="271156"/>
    <lineage>
        <taxon>Bacteria</taxon>
        <taxon>Pseudomonadati</taxon>
        <taxon>Bacteroidota</taxon>
        <taxon>Flavobacteriia</taxon>
        <taxon>Flavobacteriales</taxon>
        <taxon>Flavobacteriaceae</taxon>
        <taxon>Flavobacterium</taxon>
    </lineage>
</organism>
<reference evidence="1 2" key="1">
    <citation type="submission" date="2018-10" db="EMBL/GenBank/DDBJ databases">
        <title>Genomic Encyclopedia of Archaeal and Bacterial Type Strains, Phase II (KMG-II): from individual species to whole genera.</title>
        <authorList>
            <person name="Goeker M."/>
        </authorList>
    </citation>
    <scope>NUCLEOTIDE SEQUENCE [LARGE SCALE GENOMIC DNA]</scope>
    <source>
        <strain evidence="1 2">DSM 19727</strain>
    </source>
</reference>
<sequence length="86" mass="9529">MNIIEDNVIPGVEGRTFGTNAVEDKDLLAIKAAIQEINGIKDITVDHVIFPREFTVFTINVIAISEIQKKVKQAGFHAIPKQELDV</sequence>
<dbReference type="EMBL" id="REFH01000007">
    <property type="protein sequence ID" value="RMA78378.1"/>
    <property type="molecule type" value="Genomic_DNA"/>
</dbReference>
<evidence type="ECO:0000313" key="1">
    <source>
        <dbReference type="EMBL" id="RMA78378.1"/>
    </source>
</evidence>
<protein>
    <recommendedName>
        <fullName evidence="3">Heavy-metal-associated domain-containing protein</fullName>
    </recommendedName>
</protein>
<name>A0A3M0A6F0_9FLAO</name>
<proteinExistence type="predicted"/>
<gene>
    <name evidence="1" type="ORF">BC961_0762</name>
</gene>
<dbReference type="AlphaFoldDB" id="A0A3M0A6F0"/>
<keyword evidence="2" id="KW-1185">Reference proteome</keyword>
<evidence type="ECO:0008006" key="3">
    <source>
        <dbReference type="Google" id="ProtNLM"/>
    </source>
</evidence>
<comment type="caution">
    <text evidence="1">The sequence shown here is derived from an EMBL/GenBank/DDBJ whole genome shotgun (WGS) entry which is preliminary data.</text>
</comment>
<dbReference type="Proteomes" id="UP000280368">
    <property type="component" value="Unassembled WGS sequence"/>
</dbReference>
<evidence type="ECO:0000313" key="2">
    <source>
        <dbReference type="Proteomes" id="UP000280368"/>
    </source>
</evidence>